<reference evidence="4" key="1">
    <citation type="submission" date="2018-06" db="EMBL/GenBank/DDBJ databases">
        <title>Genome assembly of Danube salmon.</title>
        <authorList>
            <person name="Macqueen D.J."/>
            <person name="Gundappa M.K."/>
        </authorList>
    </citation>
    <scope>NUCLEOTIDE SEQUENCE [LARGE SCALE GENOMIC DNA]</scope>
</reference>
<dbReference type="InterPro" id="IPR013162">
    <property type="entry name" value="CD80_C2-set"/>
</dbReference>
<evidence type="ECO:0000313" key="4">
    <source>
        <dbReference type="Proteomes" id="UP000314982"/>
    </source>
</evidence>
<dbReference type="Proteomes" id="UP000314982">
    <property type="component" value="Unassembled WGS sequence"/>
</dbReference>
<evidence type="ECO:0000313" key="3">
    <source>
        <dbReference type="Ensembl" id="ENSHHUP00000081033.1"/>
    </source>
</evidence>
<dbReference type="PROSITE" id="PS50835">
    <property type="entry name" value="IG_LIKE"/>
    <property type="match status" value="1"/>
</dbReference>
<dbReference type="InterPro" id="IPR013783">
    <property type="entry name" value="Ig-like_fold"/>
</dbReference>
<name>A0A4W5R526_9TELE</name>
<keyword evidence="1" id="KW-1015">Disulfide bond</keyword>
<evidence type="ECO:0000259" key="2">
    <source>
        <dbReference type="PROSITE" id="PS50835"/>
    </source>
</evidence>
<dbReference type="InterPro" id="IPR007110">
    <property type="entry name" value="Ig-like_dom"/>
</dbReference>
<dbReference type="InterPro" id="IPR036179">
    <property type="entry name" value="Ig-like_dom_sf"/>
</dbReference>
<dbReference type="SUPFAM" id="SSF48726">
    <property type="entry name" value="Immunoglobulin"/>
    <property type="match status" value="1"/>
</dbReference>
<reference evidence="3" key="3">
    <citation type="submission" date="2025-09" db="UniProtKB">
        <authorList>
            <consortium name="Ensembl"/>
        </authorList>
    </citation>
    <scope>IDENTIFICATION</scope>
</reference>
<accession>A0A4W5R526</accession>
<dbReference type="Gene3D" id="2.60.40.10">
    <property type="entry name" value="Immunoglobulins"/>
    <property type="match status" value="1"/>
</dbReference>
<reference evidence="3" key="2">
    <citation type="submission" date="2025-08" db="UniProtKB">
        <authorList>
            <consortium name="Ensembl"/>
        </authorList>
    </citation>
    <scope>IDENTIFICATION</scope>
</reference>
<keyword evidence="4" id="KW-1185">Reference proteome</keyword>
<organism evidence="3 4">
    <name type="scientific">Hucho hucho</name>
    <name type="common">huchen</name>
    <dbReference type="NCBI Taxonomy" id="62062"/>
    <lineage>
        <taxon>Eukaryota</taxon>
        <taxon>Metazoa</taxon>
        <taxon>Chordata</taxon>
        <taxon>Craniata</taxon>
        <taxon>Vertebrata</taxon>
        <taxon>Euteleostomi</taxon>
        <taxon>Actinopterygii</taxon>
        <taxon>Neopterygii</taxon>
        <taxon>Teleostei</taxon>
        <taxon>Protacanthopterygii</taxon>
        <taxon>Salmoniformes</taxon>
        <taxon>Salmonidae</taxon>
        <taxon>Salmoninae</taxon>
        <taxon>Hucho</taxon>
    </lineage>
</organism>
<protein>
    <recommendedName>
        <fullName evidence="2">Ig-like domain-containing protein</fullName>
    </recommendedName>
</protein>
<dbReference type="Pfam" id="PF08205">
    <property type="entry name" value="C2-set_2"/>
    <property type="match status" value="1"/>
</dbReference>
<dbReference type="AlphaFoldDB" id="A0A4W5R526"/>
<feature type="domain" description="Ig-like" evidence="2">
    <location>
        <begin position="18"/>
        <end position="83"/>
    </location>
</feature>
<dbReference type="Ensembl" id="ENSHHUT00000083613.1">
    <property type="protein sequence ID" value="ENSHHUP00000081033.1"/>
    <property type="gene ID" value="ENSHHUG00000047154.1"/>
</dbReference>
<dbReference type="STRING" id="62062.ENSHHUP00000081033"/>
<evidence type="ECO:0000256" key="1">
    <source>
        <dbReference type="ARBA" id="ARBA00023157"/>
    </source>
</evidence>
<proteinExistence type="predicted"/>
<sequence length="83" mass="9074">MLLHLSLSLSTSVPPQHPVILGLDREGPVKRGTILKLVCVSQGGNPLATLHWTKNGEVISTSWEVDTESRRAISHLTLQVKPQ</sequence>